<feature type="non-terminal residue" evidence="2">
    <location>
        <position position="249"/>
    </location>
</feature>
<name>A7RKI2_NEMVE</name>
<dbReference type="Pfam" id="PF12796">
    <property type="entry name" value="Ank_2"/>
    <property type="match status" value="1"/>
</dbReference>
<dbReference type="OMA" id="QGWDQEH"/>
<dbReference type="eggNOG" id="KOG2384">
    <property type="taxonomic scope" value="Eukaryota"/>
</dbReference>
<keyword evidence="3" id="KW-1185">Reference proteome</keyword>
<dbReference type="SMART" id="SM00443">
    <property type="entry name" value="G_patch"/>
    <property type="match status" value="1"/>
</dbReference>
<evidence type="ECO:0000313" key="2">
    <source>
        <dbReference type="EMBL" id="EDO47989.1"/>
    </source>
</evidence>
<dbReference type="OrthoDB" id="4735278at2759"/>
<sequence>NQFLRLAQDGNLVELRRLLKNDVVDINCCDQFGWNALMCAAHMGQHRVVKYLLKKGVCWKNVFNSKGQTAMDLASLAGHSHITQLFQTHEKGFAKKPSGTDMPSGKKYWCTVCQGEFTDDEKKHKSSTTHQFNCQHKPQRVHYYISEDNPGYRLMVKSGWDEEKGLGPEGSGRQYPVKTVLKQDRLGLGNEDLTKKARVTHFGPCDAASVKRKRVTKPTEKQMTKKERLCKDRKDKMWERDMRIYMNTD</sequence>
<dbReference type="AlphaFoldDB" id="A7RKI2"/>
<proteinExistence type="predicted"/>
<feature type="domain" description="G-patch" evidence="1">
    <location>
        <begin position="147"/>
        <end position="193"/>
    </location>
</feature>
<evidence type="ECO:0000259" key="1">
    <source>
        <dbReference type="PROSITE" id="PS50174"/>
    </source>
</evidence>
<dbReference type="EMBL" id="DS469516">
    <property type="protein sequence ID" value="EDO47989.1"/>
    <property type="molecule type" value="Genomic_DNA"/>
</dbReference>
<accession>A7RKI2</accession>
<reference evidence="2 3" key="1">
    <citation type="journal article" date="2007" name="Science">
        <title>Sea anemone genome reveals ancestral eumetazoan gene repertoire and genomic organization.</title>
        <authorList>
            <person name="Putnam N.H."/>
            <person name="Srivastava M."/>
            <person name="Hellsten U."/>
            <person name="Dirks B."/>
            <person name="Chapman J."/>
            <person name="Salamov A."/>
            <person name="Terry A."/>
            <person name="Shapiro H."/>
            <person name="Lindquist E."/>
            <person name="Kapitonov V.V."/>
            <person name="Jurka J."/>
            <person name="Genikhovich G."/>
            <person name="Grigoriev I.V."/>
            <person name="Lucas S.M."/>
            <person name="Steele R.E."/>
            <person name="Finnerty J.R."/>
            <person name="Technau U."/>
            <person name="Martindale M.Q."/>
            <person name="Rokhsar D.S."/>
        </authorList>
    </citation>
    <scope>NUCLEOTIDE SEQUENCE [LARGE SCALE GENOMIC DNA]</scope>
    <source>
        <strain evidence="3">CH2 X CH6</strain>
    </source>
</reference>
<dbReference type="PROSITE" id="PS50174">
    <property type="entry name" value="G_PATCH"/>
    <property type="match status" value="1"/>
</dbReference>
<dbReference type="InParanoid" id="A7RKI2"/>
<dbReference type="PANTHER" id="PTHR20923:SF1">
    <property type="entry name" value="G PATCH DOMAIN AND ANKYRIN REPEAT-CONTAINING PROTEIN 1"/>
    <property type="match status" value="1"/>
</dbReference>
<dbReference type="KEGG" id="nve:5520136"/>
<organism evidence="2 3">
    <name type="scientific">Nematostella vectensis</name>
    <name type="common">Starlet sea anemone</name>
    <dbReference type="NCBI Taxonomy" id="45351"/>
    <lineage>
        <taxon>Eukaryota</taxon>
        <taxon>Metazoa</taxon>
        <taxon>Cnidaria</taxon>
        <taxon>Anthozoa</taxon>
        <taxon>Hexacorallia</taxon>
        <taxon>Actiniaria</taxon>
        <taxon>Edwardsiidae</taxon>
        <taxon>Nematostella</taxon>
    </lineage>
</organism>
<dbReference type="InterPro" id="IPR036770">
    <property type="entry name" value="Ankyrin_rpt-contain_sf"/>
</dbReference>
<protein>
    <recommendedName>
        <fullName evidence="1">G-patch domain-containing protein</fullName>
    </recommendedName>
</protein>
<dbReference type="SMART" id="SM00248">
    <property type="entry name" value="ANK"/>
    <property type="match status" value="2"/>
</dbReference>
<dbReference type="PANTHER" id="PTHR20923">
    <property type="entry name" value="BAT4 PROTEIN-RELATED"/>
    <property type="match status" value="1"/>
</dbReference>
<dbReference type="PhylomeDB" id="A7RKI2"/>
<dbReference type="InterPro" id="IPR000467">
    <property type="entry name" value="G_patch_dom"/>
</dbReference>
<dbReference type="SUPFAM" id="SSF48403">
    <property type="entry name" value="Ankyrin repeat"/>
    <property type="match status" value="1"/>
</dbReference>
<dbReference type="Pfam" id="PF01585">
    <property type="entry name" value="G-patch"/>
    <property type="match status" value="1"/>
</dbReference>
<gene>
    <name evidence="2" type="ORF">NEMVEDRAFT_v1g84929</name>
</gene>
<dbReference type="Proteomes" id="UP000001593">
    <property type="component" value="Unassembled WGS sequence"/>
</dbReference>
<dbReference type="InterPro" id="IPR002110">
    <property type="entry name" value="Ankyrin_rpt"/>
</dbReference>
<dbReference type="STRING" id="45351.A7RKI2"/>
<dbReference type="GO" id="GO:0003676">
    <property type="term" value="F:nucleic acid binding"/>
    <property type="evidence" value="ECO:0007669"/>
    <property type="project" value="InterPro"/>
</dbReference>
<evidence type="ECO:0000313" key="3">
    <source>
        <dbReference type="Proteomes" id="UP000001593"/>
    </source>
</evidence>
<dbReference type="InterPro" id="IPR039146">
    <property type="entry name" value="GPANK1"/>
</dbReference>
<dbReference type="Gene3D" id="1.25.40.20">
    <property type="entry name" value="Ankyrin repeat-containing domain"/>
    <property type="match status" value="1"/>
</dbReference>
<dbReference type="HOGENOM" id="CLU_048068_1_0_1"/>